<sequence length="509" mass="55457">MAKNEAPTIDVKLFVDKEKKKVLFAESDKEFVDVLFGFLTMPLGTIVRLLGKQSQMGCLDELYKSVEDLSSEHFQTKASKAMLLKPLNAASSHCCRLKINIDDTNPRAVYVCTDTNCCAHGDCAFSSVPDTLCKCGKVREYAGDRPEGDAKTTAAGGSGNGVFVKGCQKFITTDDLQVAPASTSLMMSLCSKFGVQDPADLEQSILQLTSEKISSFLKRSLTSQQPLTGLYFGIPIPSDDASLDMLMLPRILCPEQASEAEDKIGDVKIKVLQTKINSDVLYAEVGHDFVELFFGLLGVPLGSITKIFGQSSSKGCVDNLYRSIDASSTEGYMGPDCQNLLLAPELAAFSGSSASHILQVNESAPRKLNINSCFKCLKIGGFSNLSRCRVVYNSSYTNCQNGRKTAVLCELDPKSPGGKTSNSDAYYVKRAPQSFMVTDDLRVCPLSLDSSLRVVSEGKIQMKDLVEKEVTLTKFQVIELLRAALISRGALSSVLLPPKKKKNLKHLRY</sequence>
<dbReference type="InterPro" id="IPR007750">
    <property type="entry name" value="DUF674"/>
</dbReference>
<evidence type="ECO:0000313" key="2">
    <source>
        <dbReference type="Proteomes" id="UP000823388"/>
    </source>
</evidence>
<dbReference type="PANTHER" id="PTHR33103">
    <property type="entry name" value="OS01G0153900 PROTEIN"/>
    <property type="match status" value="1"/>
</dbReference>
<keyword evidence="2" id="KW-1185">Reference proteome</keyword>
<gene>
    <name evidence="1" type="ORF">PVAP13_7KG318100</name>
</gene>
<dbReference type="AlphaFoldDB" id="A0A8T0QKU8"/>
<organism evidence="1 2">
    <name type="scientific">Panicum virgatum</name>
    <name type="common">Blackwell switchgrass</name>
    <dbReference type="NCBI Taxonomy" id="38727"/>
    <lineage>
        <taxon>Eukaryota</taxon>
        <taxon>Viridiplantae</taxon>
        <taxon>Streptophyta</taxon>
        <taxon>Embryophyta</taxon>
        <taxon>Tracheophyta</taxon>
        <taxon>Spermatophyta</taxon>
        <taxon>Magnoliopsida</taxon>
        <taxon>Liliopsida</taxon>
        <taxon>Poales</taxon>
        <taxon>Poaceae</taxon>
        <taxon>PACMAD clade</taxon>
        <taxon>Panicoideae</taxon>
        <taxon>Panicodae</taxon>
        <taxon>Paniceae</taxon>
        <taxon>Panicinae</taxon>
        <taxon>Panicum</taxon>
        <taxon>Panicum sect. Hiantes</taxon>
    </lineage>
</organism>
<proteinExistence type="predicted"/>
<dbReference type="EMBL" id="CM029049">
    <property type="protein sequence ID" value="KAG2574393.1"/>
    <property type="molecule type" value="Genomic_DNA"/>
</dbReference>
<evidence type="ECO:0008006" key="3">
    <source>
        <dbReference type="Google" id="ProtNLM"/>
    </source>
</evidence>
<dbReference type="Proteomes" id="UP000823388">
    <property type="component" value="Chromosome 7K"/>
</dbReference>
<name>A0A8T0QKU8_PANVG</name>
<comment type="caution">
    <text evidence="1">The sequence shown here is derived from an EMBL/GenBank/DDBJ whole genome shotgun (WGS) entry which is preliminary data.</text>
</comment>
<dbReference type="PANTHER" id="PTHR33103:SF86">
    <property type="entry name" value="OS04G0594500 PROTEIN"/>
    <property type="match status" value="1"/>
</dbReference>
<accession>A0A8T0QKU8</accession>
<protein>
    <recommendedName>
        <fullName evidence="3">DUF674 family protein</fullName>
    </recommendedName>
</protein>
<dbReference type="OrthoDB" id="746543at2759"/>
<evidence type="ECO:0000313" key="1">
    <source>
        <dbReference type="EMBL" id="KAG2574393.1"/>
    </source>
</evidence>
<dbReference type="Pfam" id="PF05056">
    <property type="entry name" value="DUF674"/>
    <property type="match status" value="1"/>
</dbReference>
<reference evidence="1" key="1">
    <citation type="submission" date="2020-05" db="EMBL/GenBank/DDBJ databases">
        <title>WGS assembly of Panicum virgatum.</title>
        <authorList>
            <person name="Lovell J.T."/>
            <person name="Jenkins J."/>
            <person name="Shu S."/>
            <person name="Juenger T.E."/>
            <person name="Schmutz J."/>
        </authorList>
    </citation>
    <scope>NUCLEOTIDE SEQUENCE</scope>
    <source>
        <strain evidence="1">AP13</strain>
    </source>
</reference>